<reference evidence="2 3" key="1">
    <citation type="journal article" date="2004" name="Nature">
        <title>Genome sequence of the ultrasmall unicellular red alga Cyanidioschyzon merolae 10D.</title>
        <authorList>
            <person name="Matsuzaki M."/>
            <person name="Misumi O."/>
            <person name="Shin-i T."/>
            <person name="Maruyama S."/>
            <person name="Takahara M."/>
            <person name="Miyagishima S."/>
            <person name="Mori T."/>
            <person name="Nishida K."/>
            <person name="Yagisawa F."/>
            <person name="Nishida K."/>
            <person name="Yoshida Y."/>
            <person name="Nishimura Y."/>
            <person name="Nakao S."/>
            <person name="Kobayashi T."/>
            <person name="Momoyama Y."/>
            <person name="Higashiyama T."/>
            <person name="Minoda A."/>
            <person name="Sano M."/>
            <person name="Nomoto H."/>
            <person name="Oishi K."/>
            <person name="Hayashi H."/>
            <person name="Ohta F."/>
            <person name="Nishizaka S."/>
            <person name="Haga S."/>
            <person name="Miura S."/>
            <person name="Morishita T."/>
            <person name="Kabeya Y."/>
            <person name="Terasawa K."/>
            <person name="Suzuki Y."/>
            <person name="Ishii Y."/>
            <person name="Asakawa S."/>
            <person name="Takano H."/>
            <person name="Ohta N."/>
            <person name="Kuroiwa H."/>
            <person name="Tanaka K."/>
            <person name="Shimizu N."/>
            <person name="Sugano S."/>
            <person name="Sato N."/>
            <person name="Nozaki H."/>
            <person name="Ogasawara N."/>
            <person name="Kohara Y."/>
            <person name="Kuroiwa T."/>
        </authorList>
    </citation>
    <scope>NUCLEOTIDE SEQUENCE [LARGE SCALE GENOMIC DNA]</scope>
    <source>
        <strain evidence="2 3">10D</strain>
    </source>
</reference>
<protein>
    <submittedName>
        <fullName evidence="2">Uncharacterized protein</fullName>
    </submittedName>
</protein>
<feature type="compositionally biased region" description="Low complexity" evidence="1">
    <location>
        <begin position="216"/>
        <end position="228"/>
    </location>
</feature>
<dbReference type="GeneID" id="16997555"/>
<feature type="region of interest" description="Disordered" evidence="1">
    <location>
        <begin position="19"/>
        <end position="66"/>
    </location>
</feature>
<keyword evidence="3" id="KW-1185">Reference proteome</keyword>
<dbReference type="EMBL" id="AP006501">
    <property type="protein sequence ID" value="BAM83007.1"/>
    <property type="molecule type" value="Genomic_DNA"/>
</dbReference>
<name>M1VHU3_CYAM1</name>
<proteinExistence type="predicted"/>
<feature type="compositionally biased region" description="Low complexity" evidence="1">
    <location>
        <begin position="21"/>
        <end position="45"/>
    </location>
</feature>
<sequence>MQTPCRSTELLSMSGVSAVGSLRSASRTSSAASLAATRRSRSPSPISQYGLRQSAPPAVRSVTPGVVPSPTNNAPCFGGASASAISSPAGPELQCPRPRWPVAFSAAAWCNSGSWQTSSTGGNAFGVSGLYINGVEEANALESEAVTAQAAVRPGGRWSAGVTRGSVVSGRPSGFGGGSGGGGGGSSSSSSAALILQRSSSSQSVHSLTPPPPPLGSTCSSPLSSSPTIGAGMQTEWRAWHPTFRIDETVECAAEPLCVRPVAIRRANSYTAPSPGHHGVAIPSPLAGAHGMAPFLSSGYATPNKVGECGVSPPVRATNPQCRDARFCVP</sequence>
<evidence type="ECO:0000256" key="1">
    <source>
        <dbReference type="SAM" id="MobiDB-lite"/>
    </source>
</evidence>
<feature type="compositionally biased region" description="Low complexity" evidence="1">
    <location>
        <begin position="159"/>
        <end position="172"/>
    </location>
</feature>
<evidence type="ECO:0000313" key="2">
    <source>
        <dbReference type="EMBL" id="BAM83007.1"/>
    </source>
</evidence>
<reference evidence="2 3" key="2">
    <citation type="journal article" date="2007" name="BMC Biol.">
        <title>A 100%-complete sequence reveals unusually simple genomic features in the hot-spring red alga Cyanidioschyzon merolae.</title>
        <authorList>
            <person name="Nozaki H."/>
            <person name="Takano H."/>
            <person name="Misumi O."/>
            <person name="Terasawa K."/>
            <person name="Matsuzaki M."/>
            <person name="Maruyama S."/>
            <person name="Nishida K."/>
            <person name="Yagisawa F."/>
            <person name="Yoshida Y."/>
            <person name="Fujiwara T."/>
            <person name="Takio S."/>
            <person name="Tamura K."/>
            <person name="Chung S.J."/>
            <person name="Nakamura S."/>
            <person name="Kuroiwa H."/>
            <person name="Tanaka K."/>
            <person name="Sato N."/>
            <person name="Kuroiwa T."/>
        </authorList>
    </citation>
    <scope>NUCLEOTIDE SEQUENCE [LARGE SCALE GENOMIC DNA]</scope>
    <source>
        <strain evidence="2 3">10D</strain>
    </source>
</reference>
<accession>M1VHU3</accession>
<feature type="compositionally biased region" description="Gly residues" evidence="1">
    <location>
        <begin position="173"/>
        <end position="186"/>
    </location>
</feature>
<dbReference type="Gramene" id="CMS455CT">
    <property type="protein sequence ID" value="CMS455CT"/>
    <property type="gene ID" value="CMS455C"/>
</dbReference>
<dbReference type="OrthoDB" id="10568976at2759"/>
<dbReference type="AlphaFoldDB" id="M1VHU3"/>
<dbReference type="HOGENOM" id="CLU_842971_0_0_1"/>
<gene>
    <name evidence="2" type="ORF">CYME_CMS455C</name>
</gene>
<evidence type="ECO:0000313" key="3">
    <source>
        <dbReference type="Proteomes" id="UP000007014"/>
    </source>
</evidence>
<feature type="region of interest" description="Disordered" evidence="1">
    <location>
        <begin position="158"/>
        <end position="230"/>
    </location>
</feature>
<organism evidence="2 3">
    <name type="scientific">Cyanidioschyzon merolae (strain NIES-3377 / 10D)</name>
    <name type="common">Unicellular red alga</name>
    <dbReference type="NCBI Taxonomy" id="280699"/>
    <lineage>
        <taxon>Eukaryota</taxon>
        <taxon>Rhodophyta</taxon>
        <taxon>Bangiophyceae</taxon>
        <taxon>Cyanidiales</taxon>
        <taxon>Cyanidiaceae</taxon>
        <taxon>Cyanidioschyzon</taxon>
    </lineage>
</organism>
<dbReference type="KEGG" id="cme:CYME_CMS455C"/>
<dbReference type="Proteomes" id="UP000007014">
    <property type="component" value="Chromosome 19"/>
</dbReference>
<dbReference type="RefSeq" id="XP_005539043.1">
    <property type="nucleotide sequence ID" value="XM_005538986.1"/>
</dbReference>
<feature type="compositionally biased region" description="Low complexity" evidence="1">
    <location>
        <begin position="187"/>
        <end position="208"/>
    </location>
</feature>